<evidence type="ECO:0000313" key="4">
    <source>
        <dbReference type="Proteomes" id="UP001303760"/>
    </source>
</evidence>
<dbReference type="EMBL" id="MU860394">
    <property type="protein sequence ID" value="KAK4234258.1"/>
    <property type="molecule type" value="Genomic_DNA"/>
</dbReference>
<name>A0AAN7H847_9PEZI</name>
<protein>
    <recommendedName>
        <fullName evidence="2">Cellobiose dehydrogenase-like cytochrome domain-containing protein</fullName>
    </recommendedName>
</protein>
<feature type="chain" id="PRO_5042817909" description="Cellobiose dehydrogenase-like cytochrome domain-containing protein" evidence="1">
    <location>
        <begin position="24"/>
        <end position="225"/>
    </location>
</feature>
<sequence length="225" mass="24236">MRALSHIISVLLLLLSSSDGTLASPTLNHELETRQSTPTIIRYCNPATSICYLEYSWGPSVPVFRVAIPDTASSGTQFDTLLQVIAPSTLGWVGFSWRGRMTLNPLTVVWPNGNTGVTVSSRWANARTQPTLYPQATYRILSASRNATHWTVETVCSGCSTWSDGALNPSGSQSFAWAVSRTAVPQPANTASSFSVHDNYGVFSGSMSLAKVPKAAFDAYVRGGR</sequence>
<reference evidence="3" key="2">
    <citation type="submission" date="2023-05" db="EMBL/GenBank/DDBJ databases">
        <authorList>
            <consortium name="Lawrence Berkeley National Laboratory"/>
            <person name="Steindorff A."/>
            <person name="Hensen N."/>
            <person name="Bonometti L."/>
            <person name="Westerberg I."/>
            <person name="Brannstrom I.O."/>
            <person name="Guillou S."/>
            <person name="Cros-Aarteil S."/>
            <person name="Calhoun S."/>
            <person name="Haridas S."/>
            <person name="Kuo A."/>
            <person name="Mondo S."/>
            <person name="Pangilinan J."/>
            <person name="Riley R."/>
            <person name="Labutti K."/>
            <person name="Andreopoulos B."/>
            <person name="Lipzen A."/>
            <person name="Chen C."/>
            <person name="Yanf M."/>
            <person name="Daum C."/>
            <person name="Ng V."/>
            <person name="Clum A."/>
            <person name="Ohm R."/>
            <person name="Martin F."/>
            <person name="Silar P."/>
            <person name="Natvig D."/>
            <person name="Lalanne C."/>
            <person name="Gautier V."/>
            <person name="Ament-Velasquez S.L."/>
            <person name="Kruys A."/>
            <person name="Hutchinson M.I."/>
            <person name="Powell A.J."/>
            <person name="Barry K."/>
            <person name="Miller A.N."/>
            <person name="Grigoriev I.V."/>
            <person name="Debuchy R."/>
            <person name="Gladieux P."/>
            <person name="Thoren M.H."/>
            <person name="Johannesson H."/>
        </authorList>
    </citation>
    <scope>NUCLEOTIDE SEQUENCE</scope>
    <source>
        <strain evidence="3">CBS 532.94</strain>
    </source>
</reference>
<gene>
    <name evidence="3" type="ORF">C8A03DRAFT_18803</name>
</gene>
<comment type="caution">
    <text evidence="3">The sequence shown here is derived from an EMBL/GenBank/DDBJ whole genome shotgun (WGS) entry which is preliminary data.</text>
</comment>
<organism evidence="3 4">
    <name type="scientific">Achaetomium macrosporum</name>
    <dbReference type="NCBI Taxonomy" id="79813"/>
    <lineage>
        <taxon>Eukaryota</taxon>
        <taxon>Fungi</taxon>
        <taxon>Dikarya</taxon>
        <taxon>Ascomycota</taxon>
        <taxon>Pezizomycotina</taxon>
        <taxon>Sordariomycetes</taxon>
        <taxon>Sordariomycetidae</taxon>
        <taxon>Sordariales</taxon>
        <taxon>Chaetomiaceae</taxon>
        <taxon>Achaetomium</taxon>
    </lineage>
</organism>
<feature type="domain" description="Cellobiose dehydrogenase-like cytochrome" evidence="2">
    <location>
        <begin position="43"/>
        <end position="213"/>
    </location>
</feature>
<evidence type="ECO:0000256" key="1">
    <source>
        <dbReference type="SAM" id="SignalP"/>
    </source>
</evidence>
<keyword evidence="4" id="KW-1185">Reference proteome</keyword>
<proteinExistence type="predicted"/>
<dbReference type="PANTHER" id="PTHR47797:SF5">
    <property type="entry name" value="CELLOBIOSE DEHYDROGENASE CYTOCHROME DOMAIN-CONTAINING PROTEIN"/>
    <property type="match status" value="1"/>
</dbReference>
<dbReference type="CDD" id="cd09630">
    <property type="entry name" value="CDH_like_cytochrome"/>
    <property type="match status" value="1"/>
</dbReference>
<evidence type="ECO:0000313" key="3">
    <source>
        <dbReference type="EMBL" id="KAK4234258.1"/>
    </source>
</evidence>
<dbReference type="PANTHER" id="PTHR47797">
    <property type="entry name" value="DEHYDROGENASE, PUTATIVE (AFU_ORTHOLOGUE AFUA_8G05805)-RELATED"/>
    <property type="match status" value="1"/>
</dbReference>
<feature type="signal peptide" evidence="1">
    <location>
        <begin position="1"/>
        <end position="23"/>
    </location>
</feature>
<accession>A0AAN7H847</accession>
<evidence type="ECO:0000259" key="2">
    <source>
        <dbReference type="Pfam" id="PF16010"/>
    </source>
</evidence>
<keyword evidence="1" id="KW-0732">Signal</keyword>
<dbReference type="Pfam" id="PF16010">
    <property type="entry name" value="CDH-cyt"/>
    <property type="match status" value="1"/>
</dbReference>
<dbReference type="SUPFAM" id="SSF49344">
    <property type="entry name" value="CBD9-like"/>
    <property type="match status" value="1"/>
</dbReference>
<dbReference type="Proteomes" id="UP001303760">
    <property type="component" value="Unassembled WGS sequence"/>
</dbReference>
<reference evidence="3" key="1">
    <citation type="journal article" date="2023" name="Mol. Phylogenet. Evol.">
        <title>Genome-scale phylogeny and comparative genomics of the fungal order Sordariales.</title>
        <authorList>
            <person name="Hensen N."/>
            <person name="Bonometti L."/>
            <person name="Westerberg I."/>
            <person name="Brannstrom I.O."/>
            <person name="Guillou S."/>
            <person name="Cros-Aarteil S."/>
            <person name="Calhoun S."/>
            <person name="Haridas S."/>
            <person name="Kuo A."/>
            <person name="Mondo S."/>
            <person name="Pangilinan J."/>
            <person name="Riley R."/>
            <person name="LaButti K."/>
            <person name="Andreopoulos B."/>
            <person name="Lipzen A."/>
            <person name="Chen C."/>
            <person name="Yan M."/>
            <person name="Daum C."/>
            <person name="Ng V."/>
            <person name="Clum A."/>
            <person name="Steindorff A."/>
            <person name="Ohm R.A."/>
            <person name="Martin F."/>
            <person name="Silar P."/>
            <person name="Natvig D.O."/>
            <person name="Lalanne C."/>
            <person name="Gautier V."/>
            <person name="Ament-Velasquez S.L."/>
            <person name="Kruys A."/>
            <person name="Hutchinson M.I."/>
            <person name="Powell A.J."/>
            <person name="Barry K."/>
            <person name="Miller A.N."/>
            <person name="Grigoriev I.V."/>
            <person name="Debuchy R."/>
            <person name="Gladieux P."/>
            <person name="Hiltunen Thoren M."/>
            <person name="Johannesson H."/>
        </authorList>
    </citation>
    <scope>NUCLEOTIDE SEQUENCE</scope>
    <source>
        <strain evidence="3">CBS 532.94</strain>
    </source>
</reference>
<dbReference type="Gene3D" id="2.60.40.1210">
    <property type="entry name" value="Cellobiose dehydrogenase, cytochrome domain"/>
    <property type="match status" value="1"/>
</dbReference>
<dbReference type="AlphaFoldDB" id="A0AAN7H847"/>
<dbReference type="InterPro" id="IPR015920">
    <property type="entry name" value="Cellobiose_DH-like_cyt"/>
</dbReference>